<dbReference type="Gene3D" id="3.30.300.30">
    <property type="match status" value="1"/>
</dbReference>
<keyword evidence="4" id="KW-0436">Ligase</keyword>
<dbReference type="SUPFAM" id="SSF56801">
    <property type="entry name" value="Acetyl-CoA synthetase-like"/>
    <property type="match status" value="1"/>
</dbReference>
<evidence type="ECO:0000313" key="5">
    <source>
        <dbReference type="Proteomes" id="UP000272729"/>
    </source>
</evidence>
<dbReference type="InterPro" id="IPR020845">
    <property type="entry name" value="AMP-binding_CS"/>
</dbReference>
<feature type="domain" description="AMP-dependent synthetase/ligase" evidence="2">
    <location>
        <begin position="156"/>
        <end position="390"/>
    </location>
</feature>
<keyword evidence="5" id="KW-1185">Reference proteome</keyword>
<dbReference type="PANTHER" id="PTHR22754:SF32">
    <property type="entry name" value="DISCO-INTERACTING PROTEIN 2"/>
    <property type="match status" value="1"/>
</dbReference>
<organism evidence="4 5">
    <name type="scientific">Saccharothrix variisporea</name>
    <dbReference type="NCBI Taxonomy" id="543527"/>
    <lineage>
        <taxon>Bacteria</taxon>
        <taxon>Bacillati</taxon>
        <taxon>Actinomycetota</taxon>
        <taxon>Actinomycetes</taxon>
        <taxon>Pseudonocardiales</taxon>
        <taxon>Pseudonocardiaceae</taxon>
        <taxon>Saccharothrix</taxon>
    </lineage>
</organism>
<dbReference type="Proteomes" id="UP000272729">
    <property type="component" value="Unassembled WGS sequence"/>
</dbReference>
<evidence type="ECO:0000259" key="3">
    <source>
        <dbReference type="Pfam" id="PF13193"/>
    </source>
</evidence>
<dbReference type="Gene3D" id="3.40.50.12780">
    <property type="entry name" value="N-terminal domain of ligase-like"/>
    <property type="match status" value="1"/>
</dbReference>
<evidence type="ECO:0000259" key="2">
    <source>
        <dbReference type="Pfam" id="PF00501"/>
    </source>
</evidence>
<comment type="similarity">
    <text evidence="1">Belongs to the ATP-dependent AMP-binding enzyme family.</text>
</comment>
<dbReference type="InterPro" id="IPR000873">
    <property type="entry name" value="AMP-dep_synth/lig_dom"/>
</dbReference>
<dbReference type="GO" id="GO:0016874">
    <property type="term" value="F:ligase activity"/>
    <property type="evidence" value="ECO:0007669"/>
    <property type="project" value="UniProtKB-KW"/>
</dbReference>
<proteinExistence type="inferred from homology"/>
<accession>A0A495XJA9</accession>
<reference evidence="4 5" key="1">
    <citation type="submission" date="2018-10" db="EMBL/GenBank/DDBJ databases">
        <title>Sequencing the genomes of 1000 actinobacteria strains.</title>
        <authorList>
            <person name="Klenk H.-P."/>
        </authorList>
    </citation>
    <scope>NUCLEOTIDE SEQUENCE [LARGE SCALE GENOMIC DNA]</scope>
    <source>
        <strain evidence="4 5">DSM 43911</strain>
    </source>
</reference>
<dbReference type="InterPro" id="IPR042099">
    <property type="entry name" value="ANL_N_sf"/>
</dbReference>
<dbReference type="AlphaFoldDB" id="A0A495XJA9"/>
<evidence type="ECO:0000256" key="1">
    <source>
        <dbReference type="ARBA" id="ARBA00006432"/>
    </source>
</evidence>
<feature type="domain" description="AMP-dependent synthetase/ligase" evidence="2">
    <location>
        <begin position="42"/>
        <end position="110"/>
    </location>
</feature>
<protein>
    <submittedName>
        <fullName evidence="4">Acyl-CoA synthetase (AMP-forming)/AMP-acid ligase II</fullName>
    </submittedName>
</protein>
<comment type="caution">
    <text evidence="4">The sequence shown here is derived from an EMBL/GenBank/DDBJ whole genome shotgun (WGS) entry which is preliminary data.</text>
</comment>
<dbReference type="RefSeq" id="WP_121229500.1">
    <property type="nucleotide sequence ID" value="NZ_JBIUBA010000006.1"/>
</dbReference>
<sequence length="526" mass="56283">MTQTLQALSIVDGGPLPEPTSRDLVEVLRRAATAGTGGIVHIGPDGEETWSYQDLLADAARVLTGLRAAGVHPGDKVVMQVERAPDLLAAFWACVLGGFVPVPVTTSPPPNSAYDAAGLLAGVWGMLDGAWVLADRAFPTSYLGDVDSLRASEPATRFHRPDPDSPAVLLLTSGSTGLPKAVTLTHRNIVSRSAATAAVRGLTSANRTFNWMPLDHVGGLVMFHARDTYLGCHQVHAPISWVLQDPLRWLDVISAHRCDTTWAPNFAFGLVVDRADRIAGKSWDLSRLRYIMNGGEPIKPRVANRFLSLLAPFGLPSTAMHPGWGMSETTAGVVDCVYPAGMDEDTRFIPVGVPHPGLSLRVVDEAGEVVPEGVEGRLQATGLPITPGYYNNPEQNARSFSADGWFKTGDLAFLRDGVLTVTGRVDDVVEIDGVGYFGHEIEAVVEELPFVAPSYTVACPVNGDLVIFYVPRSGTGSDADAWHIVDHVSQRMSVPVRRVVAVTADQVPKTGIGKLRRSALAATLED</sequence>
<dbReference type="Pfam" id="PF13193">
    <property type="entry name" value="AMP-binding_C"/>
    <property type="match status" value="1"/>
</dbReference>
<dbReference type="OrthoDB" id="3671040at2"/>
<dbReference type="EMBL" id="RBXR01000001">
    <property type="protein sequence ID" value="RKT74601.1"/>
    <property type="molecule type" value="Genomic_DNA"/>
</dbReference>
<gene>
    <name evidence="4" type="ORF">DFJ66_7964</name>
</gene>
<dbReference type="PANTHER" id="PTHR22754">
    <property type="entry name" value="DISCO-INTERACTING PROTEIN 2 DIP2 -RELATED"/>
    <property type="match status" value="1"/>
</dbReference>
<name>A0A495XJA9_9PSEU</name>
<dbReference type="Pfam" id="PF00501">
    <property type="entry name" value="AMP-binding"/>
    <property type="match status" value="2"/>
</dbReference>
<dbReference type="InterPro" id="IPR025110">
    <property type="entry name" value="AMP-bd_C"/>
</dbReference>
<evidence type="ECO:0000313" key="4">
    <source>
        <dbReference type="EMBL" id="RKT74601.1"/>
    </source>
</evidence>
<feature type="domain" description="AMP-binding enzyme C-terminal" evidence="3">
    <location>
        <begin position="440"/>
        <end position="514"/>
    </location>
</feature>
<dbReference type="InterPro" id="IPR045851">
    <property type="entry name" value="AMP-bd_C_sf"/>
</dbReference>
<dbReference type="PROSITE" id="PS00455">
    <property type="entry name" value="AMP_BINDING"/>
    <property type="match status" value="1"/>
</dbReference>